<comment type="caution">
    <text evidence="1">The sequence shown here is derived from an EMBL/GenBank/DDBJ whole genome shotgun (WGS) entry which is preliminary data.</text>
</comment>
<dbReference type="AlphaFoldDB" id="A0A918JGL9"/>
<reference evidence="1" key="2">
    <citation type="submission" date="2020-09" db="EMBL/GenBank/DDBJ databases">
        <authorList>
            <person name="Sun Q."/>
            <person name="Kim S."/>
        </authorList>
    </citation>
    <scope>NUCLEOTIDE SEQUENCE</scope>
    <source>
        <strain evidence="1">KCTC 22164</strain>
    </source>
</reference>
<dbReference type="InterPro" id="IPR023614">
    <property type="entry name" value="Porin_dom_sf"/>
</dbReference>
<dbReference type="SUPFAM" id="SSF56935">
    <property type="entry name" value="Porins"/>
    <property type="match status" value="1"/>
</dbReference>
<keyword evidence="2" id="KW-1185">Reference proteome</keyword>
<dbReference type="EMBL" id="BMXP01000002">
    <property type="protein sequence ID" value="GGW80419.1"/>
    <property type="molecule type" value="Genomic_DNA"/>
</dbReference>
<name>A0A918JGL9_9ALTE</name>
<accession>A0A918JGL9</accession>
<proteinExistence type="predicted"/>
<evidence type="ECO:0000313" key="1">
    <source>
        <dbReference type="EMBL" id="GGW80419.1"/>
    </source>
</evidence>
<reference evidence="1" key="1">
    <citation type="journal article" date="2014" name="Int. J. Syst. Evol. Microbiol.">
        <title>Complete genome sequence of Corynebacterium casei LMG S-19264T (=DSM 44701T), isolated from a smear-ripened cheese.</title>
        <authorList>
            <consortium name="US DOE Joint Genome Institute (JGI-PGF)"/>
            <person name="Walter F."/>
            <person name="Albersmeier A."/>
            <person name="Kalinowski J."/>
            <person name="Ruckert C."/>
        </authorList>
    </citation>
    <scope>NUCLEOTIDE SEQUENCE</scope>
    <source>
        <strain evidence="1">KCTC 22164</strain>
    </source>
</reference>
<dbReference type="Gene3D" id="2.40.160.10">
    <property type="entry name" value="Porin"/>
    <property type="match status" value="1"/>
</dbReference>
<evidence type="ECO:0008006" key="3">
    <source>
        <dbReference type="Google" id="ProtNLM"/>
    </source>
</evidence>
<protein>
    <recommendedName>
        <fullName evidence="3">Topoisomerase IV</fullName>
    </recommendedName>
</protein>
<sequence length="388" mass="42520">MLMRGLFRCYFPGIADTQINGFANFIGGMTLDDDEAVYGYDSDFGFKPASVFGLQVRGEISDKLSATAQLVGRGSEDYDADFEWAYMTYSVTPNTSISAGRLRVPLFKYSSSLDVGYAYHWITPPQSVYNIDYNNIDGVRVDYQNYVGNWEYSGQLTAGRIETDTLIAGTPANLTLTNVVSVSMDVTRDWFSARALYGVGSVSAQNDDYEGFIAGLRQFGQVVSTAPGVADNLNIDDDSGTFFELAVDIDKYDWFLGAEYTRVDVDESVIAVNDAWYVTAGMRIGKFTPHITYEREEADNSDQFGYLAGLPGTISTGDTALDAGWAQLYQTAQGIVATQAAETAAVTAGVRYDVQPGLALKAGMTWYEDKRNALNDATLLRVGVNYTF</sequence>
<dbReference type="Proteomes" id="UP000631300">
    <property type="component" value="Unassembled WGS sequence"/>
</dbReference>
<evidence type="ECO:0000313" key="2">
    <source>
        <dbReference type="Proteomes" id="UP000631300"/>
    </source>
</evidence>
<organism evidence="1 2">
    <name type="scientific">Alteromonas halophila</name>
    <dbReference type="NCBI Taxonomy" id="516698"/>
    <lineage>
        <taxon>Bacteria</taxon>
        <taxon>Pseudomonadati</taxon>
        <taxon>Pseudomonadota</taxon>
        <taxon>Gammaproteobacteria</taxon>
        <taxon>Alteromonadales</taxon>
        <taxon>Alteromonadaceae</taxon>
        <taxon>Alteromonas/Salinimonas group</taxon>
        <taxon>Alteromonas</taxon>
    </lineage>
</organism>
<gene>
    <name evidence="1" type="ORF">GCM10007391_11670</name>
</gene>